<dbReference type="GO" id="GO:0016874">
    <property type="term" value="F:ligase activity"/>
    <property type="evidence" value="ECO:0007669"/>
    <property type="project" value="UniProtKB-KW"/>
</dbReference>
<dbReference type="NCBIfam" id="TIGR02050">
    <property type="entry name" value="gshA_cyan_rel"/>
    <property type="match status" value="1"/>
</dbReference>
<dbReference type="EC" id="6.3.2.2" evidence="4"/>
<dbReference type="EMBL" id="JBHTIF010000001">
    <property type="protein sequence ID" value="MFD0724299.1"/>
    <property type="molecule type" value="Genomic_DNA"/>
</dbReference>
<evidence type="ECO:0000313" key="6">
    <source>
        <dbReference type="Proteomes" id="UP001597110"/>
    </source>
</evidence>
<dbReference type="InterPro" id="IPR050141">
    <property type="entry name" value="GCL_type2/YbdK_subfam"/>
</dbReference>
<dbReference type="SUPFAM" id="SSF55931">
    <property type="entry name" value="Glutamine synthetase/guanido kinase"/>
    <property type="match status" value="1"/>
</dbReference>
<dbReference type="RefSeq" id="WP_386821969.1">
    <property type="nucleotide sequence ID" value="NZ_JBHTIF010000001.1"/>
</dbReference>
<keyword evidence="3 4" id="KW-0067">ATP-binding</keyword>
<accession>A0ABW2Y6X3</accession>
<organism evidence="5 6">
    <name type="scientific">Lysobacter brunescens</name>
    <dbReference type="NCBI Taxonomy" id="262323"/>
    <lineage>
        <taxon>Bacteria</taxon>
        <taxon>Pseudomonadati</taxon>
        <taxon>Pseudomonadota</taxon>
        <taxon>Gammaproteobacteria</taxon>
        <taxon>Lysobacterales</taxon>
        <taxon>Lysobacteraceae</taxon>
        <taxon>Lysobacter</taxon>
    </lineage>
</organism>
<comment type="caution">
    <text evidence="5">The sequence shown here is derived from an EMBL/GenBank/DDBJ whole genome shotgun (WGS) entry which is preliminary data.</text>
</comment>
<dbReference type="Proteomes" id="UP001597110">
    <property type="component" value="Unassembled WGS sequence"/>
</dbReference>
<dbReference type="Pfam" id="PF04107">
    <property type="entry name" value="GCS2"/>
    <property type="match status" value="1"/>
</dbReference>
<gene>
    <name evidence="5" type="ORF">ACFQ0E_01680</name>
</gene>
<evidence type="ECO:0000313" key="5">
    <source>
        <dbReference type="EMBL" id="MFD0724299.1"/>
    </source>
</evidence>
<dbReference type="Gene3D" id="3.30.590.20">
    <property type="match status" value="1"/>
</dbReference>
<dbReference type="InterPro" id="IPR014746">
    <property type="entry name" value="Gln_synth/guanido_kin_cat_dom"/>
</dbReference>
<dbReference type="PANTHER" id="PTHR36510">
    <property type="entry name" value="GLUTAMATE--CYSTEINE LIGASE 2-RELATED"/>
    <property type="match status" value="1"/>
</dbReference>
<sequence>MATSTTISPAIPLATTRTALSMPKPVPTLTFGIEEEFFLVDPETRDLCGERTPALLSACRARLGDRVHEELHRAQIEIATPVLHTASMAYENLHELRHAVTRIANKLDLQPLAAGTHPFASWRAQAATDKARYERLMHDYAAIGRRSLVCGLHVHVSVPDGVDRVALMNRLLPWLPLFLALSCSSPFWRGQDTGLASYRQAAYDEWPRAGLPDAFADDAEYARFLDTLRVAGAARDGSEVWWAIRPSSRFPTLELRICDACTRIEDTLALASAFRCLVRAHIRDPRLGAPGADAPGDAATRRIVDENRWRAKRHGLAAEFIDPSTGATERVAEALARLCALIAPDVASLRCEREIAQLQHIVDTGTSADAQRAIYRQQRDALQSREIATARVTDWLVETTAGAGDGMRLPLRVG</sequence>
<name>A0ABW2Y6X3_9GAMM</name>
<protein>
    <recommendedName>
        <fullName evidence="4">Putative glutamate--cysteine ligase 2</fullName>
        <ecNumber evidence="4">6.3.2.2</ecNumber>
    </recommendedName>
    <alternativeName>
        <fullName evidence="4">Gamma-glutamylcysteine synthetase 2</fullName>
        <shortName evidence="4">GCS 2</shortName>
        <shortName evidence="4">Gamma-GCS 2</shortName>
    </alternativeName>
</protein>
<evidence type="ECO:0000256" key="4">
    <source>
        <dbReference type="HAMAP-Rule" id="MF_01609"/>
    </source>
</evidence>
<evidence type="ECO:0000256" key="2">
    <source>
        <dbReference type="ARBA" id="ARBA00022741"/>
    </source>
</evidence>
<reference evidence="6" key="1">
    <citation type="journal article" date="2019" name="Int. J. Syst. Evol. Microbiol.">
        <title>The Global Catalogue of Microorganisms (GCM) 10K type strain sequencing project: providing services to taxonomists for standard genome sequencing and annotation.</title>
        <authorList>
            <consortium name="The Broad Institute Genomics Platform"/>
            <consortium name="The Broad Institute Genome Sequencing Center for Infectious Disease"/>
            <person name="Wu L."/>
            <person name="Ma J."/>
        </authorList>
    </citation>
    <scope>NUCLEOTIDE SEQUENCE [LARGE SCALE GENOMIC DNA]</scope>
    <source>
        <strain evidence="6">CCUG 55585</strain>
    </source>
</reference>
<evidence type="ECO:0000256" key="1">
    <source>
        <dbReference type="ARBA" id="ARBA00022598"/>
    </source>
</evidence>
<comment type="similarity">
    <text evidence="4">Belongs to the glutamate--cysteine ligase type 2 family. YbdK subfamily.</text>
</comment>
<evidence type="ECO:0000256" key="3">
    <source>
        <dbReference type="ARBA" id="ARBA00022840"/>
    </source>
</evidence>
<keyword evidence="2 4" id="KW-0547">Nucleotide-binding</keyword>
<comment type="catalytic activity">
    <reaction evidence="4">
        <text>L-cysteine + L-glutamate + ATP = gamma-L-glutamyl-L-cysteine + ADP + phosphate + H(+)</text>
        <dbReference type="Rhea" id="RHEA:13285"/>
        <dbReference type="ChEBI" id="CHEBI:15378"/>
        <dbReference type="ChEBI" id="CHEBI:29985"/>
        <dbReference type="ChEBI" id="CHEBI:30616"/>
        <dbReference type="ChEBI" id="CHEBI:35235"/>
        <dbReference type="ChEBI" id="CHEBI:43474"/>
        <dbReference type="ChEBI" id="CHEBI:58173"/>
        <dbReference type="ChEBI" id="CHEBI:456216"/>
        <dbReference type="EC" id="6.3.2.2"/>
    </reaction>
</comment>
<dbReference type="InterPro" id="IPR006336">
    <property type="entry name" value="GCS2"/>
</dbReference>
<dbReference type="PANTHER" id="PTHR36510:SF1">
    <property type="entry name" value="GLUTAMATE--CYSTEINE LIGASE 2-RELATED"/>
    <property type="match status" value="1"/>
</dbReference>
<proteinExistence type="inferred from homology"/>
<dbReference type="InterPro" id="IPR011793">
    <property type="entry name" value="YbdK"/>
</dbReference>
<keyword evidence="1 4" id="KW-0436">Ligase</keyword>
<dbReference type="HAMAP" id="MF_01609">
    <property type="entry name" value="Glu_cys_ligase_2"/>
    <property type="match status" value="1"/>
</dbReference>
<keyword evidence="6" id="KW-1185">Reference proteome</keyword>
<dbReference type="NCBIfam" id="NF010039">
    <property type="entry name" value="PRK13515.1"/>
    <property type="match status" value="1"/>
</dbReference>
<comment type="function">
    <text evidence="4">ATP-dependent carboxylate-amine ligase which exhibits weak glutamate--cysteine ligase activity.</text>
</comment>